<dbReference type="InterPro" id="IPR044992">
    <property type="entry name" value="ChyE-like"/>
</dbReference>
<dbReference type="Pfam" id="PF00117">
    <property type="entry name" value="GATase"/>
    <property type="match status" value="1"/>
</dbReference>
<evidence type="ECO:0000313" key="3">
    <source>
        <dbReference type="Proteomes" id="UP000053477"/>
    </source>
</evidence>
<dbReference type="InterPro" id="IPR029062">
    <property type="entry name" value="Class_I_gatase-like"/>
</dbReference>
<sequence length="296" mass="32557">MSTENTSRKPIKLALLMCDTPIPSVREQFGTYLDIFRTQLQLSNPNQSFPFTLDGFDVVDAQEYPDLDSGSAEDGYRGILISGSAHTAHEDVPWINKLVAWVAEVARTHSEIRLIGICFGHQIIARALGGVCERNPAGWEVGVTDIQLTDLGKEVFRTQETNIPIQQMHLDHVTSLPPGFELLGSTAKCPVHGMLLKYPEDAPRYAGLISQEDKNIAPSLPKTDLLSRTHIITVQGHPEFTTSIVSRIIDAREASGRMNEAVVAEGRANMARSHEGIGLVGRAIWRVLGVETEPDK</sequence>
<dbReference type="Gene3D" id="3.40.50.880">
    <property type="match status" value="1"/>
</dbReference>
<proteinExistence type="predicted"/>
<name>A0A0H2S972_9AGAM</name>
<dbReference type="FunCoup" id="A0A0H2S972">
    <property type="interactions" value="242"/>
</dbReference>
<reference evidence="2 3" key="1">
    <citation type="submission" date="2015-04" db="EMBL/GenBank/DDBJ databases">
        <title>Complete genome sequence of Schizopora paradoxa KUC8140, a cosmopolitan wood degrader in East Asia.</title>
        <authorList>
            <consortium name="DOE Joint Genome Institute"/>
            <person name="Min B."/>
            <person name="Park H."/>
            <person name="Jang Y."/>
            <person name="Kim J.-J."/>
            <person name="Kim K.H."/>
            <person name="Pangilinan J."/>
            <person name="Lipzen A."/>
            <person name="Riley R."/>
            <person name="Grigoriev I.V."/>
            <person name="Spatafora J.W."/>
            <person name="Choi I.-G."/>
        </authorList>
    </citation>
    <scope>NUCLEOTIDE SEQUENCE [LARGE SCALE GENOMIC DNA]</scope>
    <source>
        <strain evidence="2 3">KUC8140</strain>
    </source>
</reference>
<dbReference type="GO" id="GO:0016740">
    <property type="term" value="F:transferase activity"/>
    <property type="evidence" value="ECO:0007669"/>
    <property type="project" value="UniProtKB-KW"/>
</dbReference>
<dbReference type="SUPFAM" id="SSF52317">
    <property type="entry name" value="Class I glutamine amidotransferase-like"/>
    <property type="match status" value="1"/>
</dbReference>
<dbReference type="Proteomes" id="UP000053477">
    <property type="component" value="Unassembled WGS sequence"/>
</dbReference>
<organism evidence="2 3">
    <name type="scientific">Schizopora paradoxa</name>
    <dbReference type="NCBI Taxonomy" id="27342"/>
    <lineage>
        <taxon>Eukaryota</taxon>
        <taxon>Fungi</taxon>
        <taxon>Dikarya</taxon>
        <taxon>Basidiomycota</taxon>
        <taxon>Agaricomycotina</taxon>
        <taxon>Agaricomycetes</taxon>
        <taxon>Hymenochaetales</taxon>
        <taxon>Schizoporaceae</taxon>
        <taxon>Schizopora</taxon>
    </lineage>
</organism>
<keyword evidence="3" id="KW-1185">Reference proteome</keyword>
<dbReference type="CDD" id="cd01741">
    <property type="entry name" value="GATase1_1"/>
    <property type="match status" value="1"/>
</dbReference>
<dbReference type="PANTHER" id="PTHR42695:SF5">
    <property type="entry name" value="GLUTAMINE AMIDOTRANSFERASE YLR126C-RELATED"/>
    <property type="match status" value="1"/>
</dbReference>
<dbReference type="GO" id="GO:0005829">
    <property type="term" value="C:cytosol"/>
    <property type="evidence" value="ECO:0007669"/>
    <property type="project" value="TreeGrafter"/>
</dbReference>
<feature type="domain" description="Glutamine amidotransferase" evidence="1">
    <location>
        <begin position="72"/>
        <end position="194"/>
    </location>
</feature>
<dbReference type="InParanoid" id="A0A0H2S972"/>
<dbReference type="EMBL" id="KQ085896">
    <property type="protein sequence ID" value="KLO18248.1"/>
    <property type="molecule type" value="Genomic_DNA"/>
</dbReference>
<dbReference type="InterPro" id="IPR017926">
    <property type="entry name" value="GATASE"/>
</dbReference>
<evidence type="ECO:0000313" key="2">
    <source>
        <dbReference type="EMBL" id="KLO18248.1"/>
    </source>
</evidence>
<evidence type="ECO:0000259" key="1">
    <source>
        <dbReference type="Pfam" id="PF00117"/>
    </source>
</evidence>
<protein>
    <submittedName>
        <fullName evidence="2">Class I glutamine amidotransferase-like protein</fullName>
    </submittedName>
</protein>
<keyword evidence="2" id="KW-0808">Transferase</keyword>
<accession>A0A0H2S972</accession>
<dbReference type="GO" id="GO:0005634">
    <property type="term" value="C:nucleus"/>
    <property type="evidence" value="ECO:0007669"/>
    <property type="project" value="TreeGrafter"/>
</dbReference>
<gene>
    <name evidence="2" type="ORF">SCHPADRAFT_866890</name>
</gene>
<dbReference type="OrthoDB" id="92161at2759"/>
<dbReference type="AlphaFoldDB" id="A0A0H2S972"/>
<dbReference type="PROSITE" id="PS51273">
    <property type="entry name" value="GATASE_TYPE_1"/>
    <property type="match status" value="1"/>
</dbReference>
<dbReference type="PANTHER" id="PTHR42695">
    <property type="entry name" value="GLUTAMINE AMIDOTRANSFERASE YLR126C-RELATED"/>
    <property type="match status" value="1"/>
</dbReference>
<dbReference type="STRING" id="27342.A0A0H2S972"/>
<keyword evidence="2" id="KW-0315">Glutamine amidotransferase</keyword>